<accession>A0A8S9RLN0</accession>
<dbReference type="AlphaFoldDB" id="A0A8S9RLN0"/>
<name>A0A8S9RLN0_BRACR</name>
<feature type="domain" description="RNase H type-1" evidence="1">
    <location>
        <begin position="33"/>
        <end position="111"/>
    </location>
</feature>
<sequence>MKNKRCSNIGHIIRIKFHFADILPCSALYYCLVDASWKNENEEGGIGWSLYSKEGIQKLQGSSAIMSTNSYLEAEGVALLMAVQQMKRLQYHHVPLISDCKRLIDELNQYVTEKTITGA</sequence>
<dbReference type="PANTHER" id="PTHR34146">
    <property type="entry name" value="POLYNUCLEOTIDYL TRANSFERASE, RIBONUCLEASE H-LIKE SUPERFAMILY PROTEIN-RELATED"/>
    <property type="match status" value="1"/>
</dbReference>
<evidence type="ECO:0000313" key="3">
    <source>
        <dbReference type="Proteomes" id="UP000712600"/>
    </source>
</evidence>
<dbReference type="Proteomes" id="UP000712600">
    <property type="component" value="Unassembled WGS sequence"/>
</dbReference>
<dbReference type="Gene3D" id="3.30.420.10">
    <property type="entry name" value="Ribonuclease H-like superfamily/Ribonuclease H"/>
    <property type="match status" value="1"/>
</dbReference>
<dbReference type="InterPro" id="IPR002156">
    <property type="entry name" value="RNaseH_domain"/>
</dbReference>
<dbReference type="GO" id="GO:0003676">
    <property type="term" value="F:nucleic acid binding"/>
    <property type="evidence" value="ECO:0007669"/>
    <property type="project" value="InterPro"/>
</dbReference>
<proteinExistence type="predicted"/>
<organism evidence="2 3">
    <name type="scientific">Brassica cretica</name>
    <name type="common">Mustard</name>
    <dbReference type="NCBI Taxonomy" id="69181"/>
    <lineage>
        <taxon>Eukaryota</taxon>
        <taxon>Viridiplantae</taxon>
        <taxon>Streptophyta</taxon>
        <taxon>Embryophyta</taxon>
        <taxon>Tracheophyta</taxon>
        <taxon>Spermatophyta</taxon>
        <taxon>Magnoliopsida</taxon>
        <taxon>eudicotyledons</taxon>
        <taxon>Gunneridae</taxon>
        <taxon>Pentapetalae</taxon>
        <taxon>rosids</taxon>
        <taxon>malvids</taxon>
        <taxon>Brassicales</taxon>
        <taxon>Brassicaceae</taxon>
        <taxon>Brassiceae</taxon>
        <taxon>Brassica</taxon>
    </lineage>
</organism>
<dbReference type="InterPro" id="IPR012337">
    <property type="entry name" value="RNaseH-like_sf"/>
</dbReference>
<gene>
    <name evidence="2" type="ORF">F2Q69_00060312</name>
</gene>
<dbReference type="GO" id="GO:0004523">
    <property type="term" value="F:RNA-DNA hybrid ribonuclease activity"/>
    <property type="evidence" value="ECO:0007669"/>
    <property type="project" value="InterPro"/>
</dbReference>
<evidence type="ECO:0000313" key="2">
    <source>
        <dbReference type="EMBL" id="KAF3573803.1"/>
    </source>
</evidence>
<comment type="caution">
    <text evidence="2">The sequence shown here is derived from an EMBL/GenBank/DDBJ whole genome shotgun (WGS) entry which is preliminary data.</text>
</comment>
<dbReference type="InterPro" id="IPR036397">
    <property type="entry name" value="RNaseH_sf"/>
</dbReference>
<evidence type="ECO:0000259" key="1">
    <source>
        <dbReference type="Pfam" id="PF13456"/>
    </source>
</evidence>
<reference evidence="2" key="1">
    <citation type="submission" date="2019-12" db="EMBL/GenBank/DDBJ databases">
        <title>Genome sequencing and annotation of Brassica cretica.</title>
        <authorList>
            <person name="Studholme D.J."/>
            <person name="Sarris P."/>
        </authorList>
    </citation>
    <scope>NUCLEOTIDE SEQUENCE</scope>
    <source>
        <strain evidence="2">PFS-109/04</strain>
        <tissue evidence="2">Leaf</tissue>
    </source>
</reference>
<dbReference type="SUPFAM" id="SSF53098">
    <property type="entry name" value="Ribonuclease H-like"/>
    <property type="match status" value="1"/>
</dbReference>
<dbReference type="Pfam" id="PF13456">
    <property type="entry name" value="RVT_3"/>
    <property type="match status" value="1"/>
</dbReference>
<protein>
    <recommendedName>
        <fullName evidence="1">RNase H type-1 domain-containing protein</fullName>
    </recommendedName>
</protein>
<dbReference type="EMBL" id="QGKX02000095">
    <property type="protein sequence ID" value="KAF3573803.1"/>
    <property type="molecule type" value="Genomic_DNA"/>
</dbReference>
<dbReference type="PANTHER" id="PTHR34146:SF3">
    <property type="entry name" value="POLYNUCLEOTIDYL TRANSFERASE, RIBONUCLEASE H-LIKE SUPERFAMILY PROTEIN"/>
    <property type="match status" value="1"/>
</dbReference>